<dbReference type="Gene3D" id="3.20.190.10">
    <property type="entry name" value="MutM-like, N-terminal"/>
    <property type="match status" value="1"/>
</dbReference>
<evidence type="ECO:0000256" key="15">
    <source>
        <dbReference type="HAMAP-Rule" id="MF_00103"/>
    </source>
</evidence>
<gene>
    <name evidence="15 19" type="primary">mutM</name>
    <name evidence="15" type="synonym">fpg</name>
    <name evidence="19" type="ORF">I6G68_07545</name>
    <name evidence="18" type="ORF">ODY43_03935</name>
</gene>
<evidence type="ECO:0000256" key="6">
    <source>
        <dbReference type="ARBA" id="ARBA00022771"/>
    </source>
</evidence>
<comment type="subunit">
    <text evidence="3 15">Monomer.</text>
</comment>
<evidence type="ECO:0000259" key="17">
    <source>
        <dbReference type="PROSITE" id="PS51068"/>
    </source>
</evidence>
<evidence type="ECO:0000256" key="13">
    <source>
        <dbReference type="ARBA" id="ARBA00023295"/>
    </source>
</evidence>
<dbReference type="NCBIfam" id="NF002211">
    <property type="entry name" value="PRK01103.1"/>
    <property type="match status" value="1"/>
</dbReference>
<dbReference type="PROSITE" id="PS51068">
    <property type="entry name" value="FPG_CAT"/>
    <property type="match status" value="1"/>
</dbReference>
<evidence type="ECO:0000313" key="19">
    <source>
        <dbReference type="EMBL" id="QPS01211.1"/>
    </source>
</evidence>
<evidence type="ECO:0000256" key="1">
    <source>
        <dbReference type="ARBA" id="ARBA00001668"/>
    </source>
</evidence>
<proteinExistence type="inferred from homology"/>
<dbReference type="InterPro" id="IPR020629">
    <property type="entry name" value="FPG_Glyclase"/>
</dbReference>
<dbReference type="FunFam" id="1.10.8.50:FF:000003">
    <property type="entry name" value="Formamidopyrimidine-DNA glycosylase"/>
    <property type="match status" value="1"/>
</dbReference>
<dbReference type="SMART" id="SM01232">
    <property type="entry name" value="H2TH"/>
    <property type="match status" value="1"/>
</dbReference>
<keyword evidence="9 15" id="KW-0238">DNA-binding</keyword>
<feature type="binding site" evidence="15">
    <location>
        <position position="110"/>
    </location>
    <ligand>
        <name>DNA</name>
        <dbReference type="ChEBI" id="CHEBI:16991"/>
    </ligand>
</feature>
<evidence type="ECO:0000256" key="7">
    <source>
        <dbReference type="ARBA" id="ARBA00022801"/>
    </source>
</evidence>
<dbReference type="InterPro" id="IPR012319">
    <property type="entry name" value="FPG_cat"/>
</dbReference>
<comment type="similarity">
    <text evidence="2 15">Belongs to the FPG family.</text>
</comment>
<dbReference type="InterPro" id="IPR015887">
    <property type="entry name" value="DNA_glyclase_Znf_dom_DNA_BS"/>
</dbReference>
<evidence type="ECO:0000256" key="5">
    <source>
        <dbReference type="ARBA" id="ARBA00022763"/>
    </source>
</evidence>
<dbReference type="HAMAP" id="MF_00103">
    <property type="entry name" value="Fapy_DNA_glycosyl"/>
    <property type="match status" value="1"/>
</dbReference>
<keyword evidence="13 15" id="KW-0326">Glycosidase</keyword>
<dbReference type="EMBL" id="JAOTML010000003">
    <property type="protein sequence ID" value="MCY3053133.1"/>
    <property type="molecule type" value="Genomic_DNA"/>
</dbReference>
<dbReference type="Proteomes" id="UP000594771">
    <property type="component" value="Chromosome"/>
</dbReference>
<dbReference type="PROSITE" id="PS01242">
    <property type="entry name" value="ZF_FPG_1"/>
    <property type="match status" value="1"/>
</dbReference>
<evidence type="ECO:0000256" key="12">
    <source>
        <dbReference type="ARBA" id="ARBA00023268"/>
    </source>
</evidence>
<feature type="binding site" evidence="15">
    <location>
        <position position="91"/>
    </location>
    <ligand>
        <name>DNA</name>
        <dbReference type="ChEBI" id="CHEBI:16991"/>
    </ligand>
</feature>
<dbReference type="AlphaFoldDB" id="A0A0X8FDR1"/>
<feature type="active site" description="Proton donor" evidence="15">
    <location>
        <position position="3"/>
    </location>
</feature>
<dbReference type="NCBIfam" id="TIGR00577">
    <property type="entry name" value="fpg"/>
    <property type="match status" value="1"/>
</dbReference>
<comment type="caution">
    <text evidence="15">Lacks conserved residue(s) required for the propagation of feature annotation.</text>
</comment>
<evidence type="ECO:0000313" key="21">
    <source>
        <dbReference type="Proteomes" id="UP001069145"/>
    </source>
</evidence>
<keyword evidence="10 15" id="KW-0234">DNA repair</keyword>
<evidence type="ECO:0000256" key="8">
    <source>
        <dbReference type="ARBA" id="ARBA00022833"/>
    </source>
</evidence>
<dbReference type="RefSeq" id="WP_060777945.1">
    <property type="nucleotide sequence ID" value="NZ_CAJHLF010000003.1"/>
</dbReference>
<evidence type="ECO:0000256" key="14">
    <source>
        <dbReference type="ARBA" id="ARBA00044632"/>
    </source>
</evidence>
<keyword evidence="12 15" id="KW-0511">Multifunctional enzyme</keyword>
<feature type="active site" description="Schiff-base intermediate with DNA" evidence="15">
    <location>
        <position position="2"/>
    </location>
</feature>
<dbReference type="InterPro" id="IPR010663">
    <property type="entry name" value="Znf_FPG/IleRS"/>
</dbReference>
<dbReference type="Proteomes" id="UP001069145">
    <property type="component" value="Unassembled WGS sequence"/>
</dbReference>
<feature type="domain" description="Formamidopyrimidine-DNA glycosylase catalytic" evidence="17">
    <location>
        <begin position="2"/>
        <end position="113"/>
    </location>
</feature>
<dbReference type="KEGG" id="aun:AWM73_02505"/>
<dbReference type="Pfam" id="PF01149">
    <property type="entry name" value="Fapy_DNA_glyco"/>
    <property type="match status" value="1"/>
</dbReference>
<organism evidence="19 20">
    <name type="scientific">Aerococcus urinae</name>
    <dbReference type="NCBI Taxonomy" id="1376"/>
    <lineage>
        <taxon>Bacteria</taxon>
        <taxon>Bacillati</taxon>
        <taxon>Bacillota</taxon>
        <taxon>Bacilli</taxon>
        <taxon>Lactobacillales</taxon>
        <taxon>Aerococcaceae</taxon>
        <taxon>Aerococcus</taxon>
    </lineage>
</organism>
<feature type="active site" description="Proton donor; for delta-elimination activity" evidence="15">
    <location>
        <position position="260"/>
    </location>
</feature>
<dbReference type="Pfam" id="PF06831">
    <property type="entry name" value="H2TH"/>
    <property type="match status" value="1"/>
</dbReference>
<evidence type="ECO:0000256" key="4">
    <source>
        <dbReference type="ARBA" id="ARBA00022723"/>
    </source>
</evidence>
<dbReference type="GO" id="GO:0006284">
    <property type="term" value="P:base-excision repair"/>
    <property type="evidence" value="ECO:0007669"/>
    <property type="project" value="InterPro"/>
</dbReference>
<evidence type="ECO:0000256" key="9">
    <source>
        <dbReference type="ARBA" id="ARBA00023125"/>
    </source>
</evidence>
<dbReference type="InterPro" id="IPR000214">
    <property type="entry name" value="Znf_DNA_glyclase/AP_lyase"/>
</dbReference>
<dbReference type="CDD" id="cd08966">
    <property type="entry name" value="EcFpg-like_N"/>
    <property type="match status" value="1"/>
</dbReference>
<feature type="domain" description="FPG-type" evidence="16">
    <location>
        <begin position="236"/>
        <end position="270"/>
    </location>
</feature>
<dbReference type="SUPFAM" id="SSF57716">
    <property type="entry name" value="Glucocorticoid receptor-like (DNA-binding domain)"/>
    <property type="match status" value="1"/>
</dbReference>
<dbReference type="InterPro" id="IPR035937">
    <property type="entry name" value="FPG_N"/>
</dbReference>
<keyword evidence="5 15" id="KW-0227">DNA damage</keyword>
<comment type="catalytic activity">
    <reaction evidence="1 15">
        <text>Hydrolysis of DNA containing ring-opened 7-methylguanine residues, releasing 2,6-diamino-4-hydroxy-5-(N-methyl)formamidopyrimidine.</text>
        <dbReference type="EC" id="3.2.2.23"/>
    </reaction>
</comment>
<dbReference type="GO" id="GO:0003690">
    <property type="term" value="F:double-stranded DNA binding"/>
    <property type="evidence" value="ECO:0007669"/>
    <property type="project" value="UniProtKB-ARBA"/>
</dbReference>
<dbReference type="PANTHER" id="PTHR22993:SF9">
    <property type="entry name" value="FORMAMIDOPYRIMIDINE-DNA GLYCOSYLASE"/>
    <property type="match status" value="1"/>
</dbReference>
<dbReference type="EC" id="4.2.99.18" evidence="15"/>
<evidence type="ECO:0000256" key="3">
    <source>
        <dbReference type="ARBA" id="ARBA00011245"/>
    </source>
</evidence>
<dbReference type="Gene3D" id="1.10.8.50">
    <property type="match status" value="1"/>
</dbReference>
<evidence type="ECO:0000313" key="20">
    <source>
        <dbReference type="Proteomes" id="UP000594771"/>
    </source>
</evidence>
<dbReference type="PROSITE" id="PS51066">
    <property type="entry name" value="ZF_FPG_2"/>
    <property type="match status" value="1"/>
</dbReference>
<protein>
    <recommendedName>
        <fullName evidence="15">Formamidopyrimidine-DNA glycosylase</fullName>
        <shortName evidence="15">Fapy-DNA glycosylase</shortName>
        <ecNumber evidence="15">3.2.2.23</ecNumber>
    </recommendedName>
    <alternativeName>
        <fullName evidence="15">DNA-(apurinic or apyrimidinic site) lyase MutM</fullName>
        <shortName evidence="15">AP lyase MutM</shortName>
        <ecNumber evidence="15">4.2.99.18</ecNumber>
    </alternativeName>
</protein>
<evidence type="ECO:0000259" key="16">
    <source>
        <dbReference type="PROSITE" id="PS51066"/>
    </source>
</evidence>
<dbReference type="PANTHER" id="PTHR22993">
    <property type="entry name" value="FORMAMIDOPYRIMIDINE-DNA GLYCOSYLASE"/>
    <property type="match status" value="1"/>
</dbReference>
<dbReference type="SMART" id="SM00898">
    <property type="entry name" value="Fapy_DNA_glyco"/>
    <property type="match status" value="1"/>
</dbReference>
<keyword evidence="8 15" id="KW-0862">Zinc</keyword>
<keyword evidence="11 15" id="KW-0456">Lyase</keyword>
<dbReference type="SUPFAM" id="SSF81624">
    <property type="entry name" value="N-terminal domain of MutM-like DNA repair proteins"/>
    <property type="match status" value="1"/>
</dbReference>
<evidence type="ECO:0000256" key="2">
    <source>
        <dbReference type="ARBA" id="ARBA00009409"/>
    </source>
</evidence>
<comment type="function">
    <text evidence="15">Involved in base excision repair of DNA damaged by oxidation or by mutagenic agents. Acts as DNA glycosylase that recognizes and removes damaged bases. Has a preference for oxidized purines, such as 7,8-dihydro-8-oxoguanine (8-oxoG). Has AP (apurinic/apyrimidinic) lyase activity and introduces nicks in the DNA strand. Cleaves the DNA backbone by beta-delta elimination to generate a single-strand break at the site of the removed base with both 3'- and 5'-phosphates.</text>
</comment>
<keyword evidence="6 15" id="KW-0863">Zinc-finger</keyword>
<dbReference type="GeneID" id="35768491"/>
<dbReference type="EC" id="3.2.2.23" evidence="15"/>
<dbReference type="InterPro" id="IPR015886">
    <property type="entry name" value="H2TH_FPG"/>
</dbReference>
<dbReference type="GO" id="GO:0140078">
    <property type="term" value="F:class I DNA-(apurinic or apyrimidinic site) endonuclease activity"/>
    <property type="evidence" value="ECO:0007669"/>
    <property type="project" value="UniProtKB-EC"/>
</dbReference>
<feature type="active site" description="Proton donor; for beta-elimination activity" evidence="15">
    <location>
        <position position="58"/>
    </location>
</feature>
<evidence type="ECO:0000256" key="11">
    <source>
        <dbReference type="ARBA" id="ARBA00023239"/>
    </source>
</evidence>
<reference evidence="18" key="2">
    <citation type="submission" date="2022-09" db="EMBL/GenBank/DDBJ databases">
        <title>Aerococcus urinae taxonomy study.</title>
        <authorList>
            <person name="Christensen J."/>
            <person name="Senneby E."/>
        </authorList>
    </citation>
    <scope>NUCLEOTIDE SEQUENCE</scope>
    <source>
        <strain evidence="18">NLD-066-U95</strain>
    </source>
</reference>
<dbReference type="SUPFAM" id="SSF46946">
    <property type="entry name" value="S13-like H2TH domain"/>
    <property type="match status" value="1"/>
</dbReference>
<evidence type="ECO:0000256" key="10">
    <source>
        <dbReference type="ARBA" id="ARBA00023204"/>
    </source>
</evidence>
<comment type="catalytic activity">
    <reaction evidence="14 15">
        <text>2'-deoxyribonucleotide-(2'-deoxyribose 5'-phosphate)-2'-deoxyribonucleotide-DNA = a 3'-end 2'-deoxyribonucleotide-(2,3-dehydro-2,3-deoxyribose 5'-phosphate)-DNA + a 5'-end 5'-phospho-2'-deoxyribonucleoside-DNA + H(+)</text>
        <dbReference type="Rhea" id="RHEA:66592"/>
        <dbReference type="Rhea" id="RHEA-COMP:13180"/>
        <dbReference type="Rhea" id="RHEA-COMP:16897"/>
        <dbReference type="Rhea" id="RHEA-COMP:17067"/>
        <dbReference type="ChEBI" id="CHEBI:15378"/>
        <dbReference type="ChEBI" id="CHEBI:136412"/>
        <dbReference type="ChEBI" id="CHEBI:157695"/>
        <dbReference type="ChEBI" id="CHEBI:167181"/>
        <dbReference type="EC" id="4.2.99.18"/>
    </reaction>
</comment>
<comment type="cofactor">
    <cofactor evidence="15">
        <name>Zn(2+)</name>
        <dbReference type="ChEBI" id="CHEBI:29105"/>
    </cofactor>
    <text evidence="15">Binds 1 zinc ion per subunit.</text>
</comment>
<dbReference type="OrthoDB" id="9800855at2"/>
<dbReference type="EMBL" id="CP065662">
    <property type="protein sequence ID" value="QPS01211.1"/>
    <property type="molecule type" value="Genomic_DNA"/>
</dbReference>
<dbReference type="GO" id="GO:0003684">
    <property type="term" value="F:damaged DNA binding"/>
    <property type="evidence" value="ECO:0007669"/>
    <property type="project" value="InterPro"/>
</dbReference>
<sequence>MPELPEVENVRRGLNRVLPQAQIQDVEVKWAKIINCPAQVFRQAMQGETFERVDRYGKYLFFYWSDYAWISHLRMEGKYFVCARQTPVLKHSHLICHLRDGRDLRYHDVRKFGRISLFSRQDMPQAIKNLKLGPEPWDISLDQFQKILAASKRPIKSLLLDQQKIAGIGNIYADESLFQAGIYPGRLANSLTDQETLLLLEAMRDILSRAVDLGGSSVRTYQNTLGEDGQYQNYLKVYQRQGQACLNCGRTIEKIKLGQRGTHFCPNCQK</sequence>
<keyword evidence="7 15" id="KW-0378">Hydrolase</keyword>
<dbReference type="InterPro" id="IPR010979">
    <property type="entry name" value="Ribosomal_uS13-like_H2TH"/>
</dbReference>
<dbReference type="GO" id="GO:0008270">
    <property type="term" value="F:zinc ion binding"/>
    <property type="evidence" value="ECO:0007669"/>
    <property type="project" value="UniProtKB-UniRule"/>
</dbReference>
<name>A0A0X8FDR1_9LACT</name>
<keyword evidence="4 15" id="KW-0479">Metal-binding</keyword>
<accession>A0A0X8FDR1</accession>
<keyword evidence="21" id="KW-1185">Reference proteome</keyword>
<evidence type="ECO:0000313" key="18">
    <source>
        <dbReference type="EMBL" id="MCY3053133.1"/>
    </source>
</evidence>
<reference evidence="19 20" key="1">
    <citation type="submission" date="2020-12" db="EMBL/GenBank/DDBJ databases">
        <title>FDA dAtabase for Regulatory Grade micrObial Sequences (FDA-ARGOS): Supporting development and validation of Infectious Disease Dx tests.</title>
        <authorList>
            <person name="Sproer C."/>
            <person name="Gronow S."/>
            <person name="Severitt S."/>
            <person name="Schroder I."/>
            <person name="Tallon L."/>
            <person name="Sadzewicz L."/>
            <person name="Zhao X."/>
            <person name="Boylan J."/>
            <person name="Ott S."/>
            <person name="Bowen H."/>
            <person name="Vavikolanu K."/>
            <person name="Mehta A."/>
            <person name="Aluvathingal J."/>
            <person name="Nadendla S."/>
            <person name="Lowell S."/>
            <person name="Myers T."/>
            <person name="Yan Y."/>
            <person name="Sichtig H."/>
        </authorList>
    </citation>
    <scope>NUCLEOTIDE SEQUENCE [LARGE SCALE GENOMIC DNA]</scope>
    <source>
        <strain evidence="19 20">FDAARGOS_911</strain>
    </source>
</reference>
<dbReference type="GO" id="GO:0034039">
    <property type="term" value="F:8-oxo-7,8-dihydroguanine DNA N-glycosylase activity"/>
    <property type="evidence" value="ECO:0007669"/>
    <property type="project" value="TreeGrafter"/>
</dbReference>
<dbReference type="Pfam" id="PF06827">
    <property type="entry name" value="zf-FPG_IleRS"/>
    <property type="match status" value="1"/>
</dbReference>